<dbReference type="RefSeq" id="WP_212507515.1">
    <property type="nucleotide sequence ID" value="NZ_CP060696.1"/>
</dbReference>
<keyword evidence="5 7" id="KW-1133">Transmembrane helix</keyword>
<feature type="transmembrane region" description="Helical" evidence="7">
    <location>
        <begin position="251"/>
        <end position="272"/>
    </location>
</feature>
<feature type="transmembrane region" description="Helical" evidence="7">
    <location>
        <begin position="22"/>
        <end position="43"/>
    </location>
</feature>
<evidence type="ECO:0000256" key="7">
    <source>
        <dbReference type="RuleBase" id="RU363032"/>
    </source>
</evidence>
<dbReference type="GO" id="GO:0055085">
    <property type="term" value="P:transmembrane transport"/>
    <property type="evidence" value="ECO:0007669"/>
    <property type="project" value="InterPro"/>
</dbReference>
<dbReference type="EMBL" id="CP060696">
    <property type="protein sequence ID" value="QNO18452.1"/>
    <property type="molecule type" value="Genomic_DNA"/>
</dbReference>
<accession>A0A7G9WIE0</accession>
<evidence type="ECO:0000256" key="3">
    <source>
        <dbReference type="ARBA" id="ARBA00022475"/>
    </source>
</evidence>
<feature type="transmembrane region" description="Helical" evidence="7">
    <location>
        <begin position="120"/>
        <end position="140"/>
    </location>
</feature>
<dbReference type="GO" id="GO:0005886">
    <property type="term" value="C:plasma membrane"/>
    <property type="evidence" value="ECO:0007669"/>
    <property type="project" value="UniProtKB-SubCell"/>
</dbReference>
<name>A0A7G9WIE0_9FIRM</name>
<evidence type="ECO:0000256" key="5">
    <source>
        <dbReference type="ARBA" id="ARBA00022989"/>
    </source>
</evidence>
<dbReference type="PROSITE" id="PS50928">
    <property type="entry name" value="ABC_TM1"/>
    <property type="match status" value="1"/>
</dbReference>
<feature type="transmembrane region" description="Helical" evidence="7">
    <location>
        <begin position="152"/>
        <end position="172"/>
    </location>
</feature>
<protein>
    <submittedName>
        <fullName evidence="9">Carbohydrate ABC transporter permease</fullName>
    </submittedName>
</protein>
<dbReference type="KEGG" id="caml:H6X83_02015"/>
<feature type="domain" description="ABC transmembrane type-1" evidence="8">
    <location>
        <begin position="83"/>
        <end position="272"/>
    </location>
</feature>
<evidence type="ECO:0000313" key="10">
    <source>
        <dbReference type="Proteomes" id="UP000516046"/>
    </source>
</evidence>
<feature type="transmembrane region" description="Helical" evidence="7">
    <location>
        <begin position="87"/>
        <end position="108"/>
    </location>
</feature>
<evidence type="ECO:0000256" key="4">
    <source>
        <dbReference type="ARBA" id="ARBA00022692"/>
    </source>
</evidence>
<evidence type="ECO:0000256" key="6">
    <source>
        <dbReference type="ARBA" id="ARBA00023136"/>
    </source>
</evidence>
<dbReference type="InterPro" id="IPR000515">
    <property type="entry name" value="MetI-like"/>
</dbReference>
<dbReference type="AlphaFoldDB" id="A0A7G9WIE0"/>
<dbReference type="PANTHER" id="PTHR43744:SF12">
    <property type="entry name" value="ABC TRANSPORTER PERMEASE PROTEIN MG189-RELATED"/>
    <property type="match status" value="1"/>
</dbReference>
<comment type="similarity">
    <text evidence="7">Belongs to the binding-protein-dependent transport system permease family.</text>
</comment>
<evidence type="ECO:0000259" key="8">
    <source>
        <dbReference type="PROSITE" id="PS50928"/>
    </source>
</evidence>
<proteinExistence type="inferred from homology"/>
<keyword evidence="3" id="KW-1003">Cell membrane</keyword>
<organism evidence="9 10">
    <name type="scientific">Caproicibacterium amylolyticum</name>
    <dbReference type="NCBI Taxonomy" id="2766537"/>
    <lineage>
        <taxon>Bacteria</taxon>
        <taxon>Bacillati</taxon>
        <taxon>Bacillota</taxon>
        <taxon>Clostridia</taxon>
        <taxon>Eubacteriales</taxon>
        <taxon>Oscillospiraceae</taxon>
        <taxon>Caproicibacterium</taxon>
    </lineage>
</organism>
<keyword evidence="10" id="KW-1185">Reference proteome</keyword>
<gene>
    <name evidence="9" type="ORF">H6X83_02015</name>
</gene>
<dbReference type="Pfam" id="PF00528">
    <property type="entry name" value="BPD_transp_1"/>
    <property type="match status" value="1"/>
</dbReference>
<evidence type="ECO:0000256" key="2">
    <source>
        <dbReference type="ARBA" id="ARBA00022448"/>
    </source>
</evidence>
<keyword evidence="6 7" id="KW-0472">Membrane</keyword>
<reference evidence="9 10" key="1">
    <citation type="submission" date="2020-08" db="EMBL/GenBank/DDBJ databases">
        <authorList>
            <person name="Ren C."/>
            <person name="Gu Y."/>
            <person name="Xu Y."/>
        </authorList>
    </citation>
    <scope>NUCLEOTIDE SEQUENCE [LARGE SCALE GENOMIC DNA]</scope>
    <source>
        <strain evidence="9 10">LBM18003</strain>
    </source>
</reference>
<keyword evidence="2 7" id="KW-0813">Transport</keyword>
<dbReference type="InterPro" id="IPR035906">
    <property type="entry name" value="MetI-like_sf"/>
</dbReference>
<dbReference type="CDD" id="cd06261">
    <property type="entry name" value="TM_PBP2"/>
    <property type="match status" value="1"/>
</dbReference>
<sequence>MANPTALTLAGKKRRKVTPGRVVTYILLILLALVMLVPFVWMLSASFKLNKDVFTFPIQWIPKEPRPQNYIDIWQQIPLLKFIGNTAYITVVVTLLQLFTSSFAAYAFAKLHFPGRDILFVMYIATIAVPWQSYMVPQFMMLRSWHLNDTHLAIILLQAFTAFGVFMMRQFYDGIPDELCEAARIDGLSEYGIWAKIMLPLSKPAISTLTIFTFVGTWNDFLGPLIYLTTESKKTIQIGLRMFISQYSAEYGLIMAGSVVVLIPVLIVFLALQKYFVQGIATSGMKG</sequence>
<dbReference type="PANTHER" id="PTHR43744">
    <property type="entry name" value="ABC TRANSPORTER PERMEASE PROTEIN MG189-RELATED-RELATED"/>
    <property type="match status" value="1"/>
</dbReference>
<keyword evidence="4 7" id="KW-0812">Transmembrane</keyword>
<dbReference type="Proteomes" id="UP000516046">
    <property type="component" value="Chromosome"/>
</dbReference>
<evidence type="ECO:0000256" key="1">
    <source>
        <dbReference type="ARBA" id="ARBA00004651"/>
    </source>
</evidence>
<dbReference type="SUPFAM" id="SSF161098">
    <property type="entry name" value="MetI-like"/>
    <property type="match status" value="1"/>
</dbReference>
<comment type="subcellular location">
    <subcellularLocation>
        <location evidence="1 7">Cell membrane</location>
        <topology evidence="1 7">Multi-pass membrane protein</topology>
    </subcellularLocation>
</comment>
<dbReference type="Gene3D" id="1.10.3720.10">
    <property type="entry name" value="MetI-like"/>
    <property type="match status" value="1"/>
</dbReference>
<evidence type="ECO:0000313" key="9">
    <source>
        <dbReference type="EMBL" id="QNO18452.1"/>
    </source>
</evidence>